<dbReference type="Pfam" id="PF04411">
    <property type="entry name" value="PDDEXK_7"/>
    <property type="match status" value="1"/>
</dbReference>
<protein>
    <submittedName>
        <fullName evidence="1">Uncharacterized protein</fullName>
    </submittedName>
</protein>
<dbReference type="RefSeq" id="WP_219988907.1">
    <property type="nucleotide sequence ID" value="NZ_QGKM01000138.1"/>
</dbReference>
<proteinExistence type="predicted"/>
<evidence type="ECO:0000313" key="2">
    <source>
        <dbReference type="Proteomes" id="UP000245539"/>
    </source>
</evidence>
<sequence>WSAYENLFGIQNIPKLFETYCLYRILQALKHLLCHEKGFMFFDNSGTQVELLNEPEYWMVGNNNGFSDKIVNSEGWTISRNKKSITKRKISGIYCKRVPDFVIKITSTNETTKLLVFDAKYSKESLSFTEHLPQLTMKYVHGLHSKNSGQLVTTSLSILCPSDSGLVRSFHHDRYAFDGEAPAQPALQVIGLIPSEEIEDNLITVVEKLLVLNKVKLIGDTGSR</sequence>
<name>A0A317C030_9GAMM</name>
<reference evidence="1 2" key="1">
    <citation type="submission" date="2018-05" db="EMBL/GenBank/DDBJ databases">
        <title>Leucothrix arctica sp. nov., isolated from Arctic seawater.</title>
        <authorList>
            <person name="Choi A."/>
            <person name="Baek K."/>
        </authorList>
    </citation>
    <scope>NUCLEOTIDE SEQUENCE [LARGE SCALE GENOMIC DNA]</scope>
    <source>
        <strain evidence="1 2">JCM 18388</strain>
    </source>
</reference>
<dbReference type="EMBL" id="QGKM01000138">
    <property type="protein sequence ID" value="PWQ92014.1"/>
    <property type="molecule type" value="Genomic_DNA"/>
</dbReference>
<gene>
    <name evidence="1" type="ORF">DKW60_23380</name>
</gene>
<feature type="non-terminal residue" evidence="1">
    <location>
        <position position="1"/>
    </location>
</feature>
<organism evidence="1 2">
    <name type="scientific">Leucothrix pacifica</name>
    <dbReference type="NCBI Taxonomy" id="1247513"/>
    <lineage>
        <taxon>Bacteria</taxon>
        <taxon>Pseudomonadati</taxon>
        <taxon>Pseudomonadota</taxon>
        <taxon>Gammaproteobacteria</taxon>
        <taxon>Thiotrichales</taxon>
        <taxon>Thiotrichaceae</taxon>
        <taxon>Leucothrix</taxon>
    </lineage>
</organism>
<evidence type="ECO:0000313" key="1">
    <source>
        <dbReference type="EMBL" id="PWQ92014.1"/>
    </source>
</evidence>
<dbReference type="InterPro" id="IPR007505">
    <property type="entry name" value="PDDEXK_7"/>
</dbReference>
<keyword evidence="2" id="KW-1185">Reference proteome</keyword>
<dbReference type="Proteomes" id="UP000245539">
    <property type="component" value="Unassembled WGS sequence"/>
</dbReference>
<accession>A0A317C030</accession>
<dbReference type="AlphaFoldDB" id="A0A317C030"/>
<comment type="caution">
    <text evidence="1">The sequence shown here is derived from an EMBL/GenBank/DDBJ whole genome shotgun (WGS) entry which is preliminary data.</text>
</comment>